<evidence type="ECO:0000256" key="1">
    <source>
        <dbReference type="SAM" id="SignalP"/>
    </source>
</evidence>
<evidence type="ECO:0000313" key="3">
    <source>
        <dbReference type="EMBL" id="GGJ07905.1"/>
    </source>
</evidence>
<dbReference type="InterPro" id="IPR011990">
    <property type="entry name" value="TPR-like_helical_dom_sf"/>
</dbReference>
<keyword evidence="1" id="KW-0732">Signal</keyword>
<evidence type="ECO:0000313" key="4">
    <source>
        <dbReference type="Proteomes" id="UP000633263"/>
    </source>
</evidence>
<dbReference type="InterPro" id="IPR049003">
    <property type="entry name" value="PgaA_barrel"/>
</dbReference>
<proteinExistence type="predicted"/>
<dbReference type="Gene3D" id="1.25.40.10">
    <property type="entry name" value="Tetratricopeptide repeat domain"/>
    <property type="match status" value="1"/>
</dbReference>
<sequence>MTFRDYPFRACGHTLRSAGVLLAITLLAGTAGASQAEYDSLVLRARAGDSAPLLDWLANNRDRLDPARQADWLQVANWAEDDPQVITVWEELPADARNRLPERGLLAVARSYRNLQQWQNALLLWEAILQRNPALQDARAGWIMSLADAGNHALAREQAELFVREHDNLLSRQVRAYVLRGHGNEWDQLFAATRLWEAQRTPPRDTELMLVDTLAAARVSAPALEIGSRLALEPATRRRLELDQAAELVRMAHTDSRSEEQRYRIADRALARYAELLQRWQGMAEAEEAVLQARIDRLGALLARHRHEEVISEYEQLTRDGQKLPRYARRWAASAYLSNRQAEQAYLLLEELLTATPASQLEPEDAQELFFAALESERIQTAGALAQEIQADAPYHRYLHGSPTPQPNDRWLTGQVLYGHYLQKINRLDLAQAHNQQLSANGPGNMGLRINHAETLLARDLPRAAERELKIAEAQQPTSLPLEREQAWVAQRLHEWQQFDLLVEDVSRRSPDEPATRQLRRAHQVENMNELRLAGRKGISSGNPQTGSHDLHLHTALYGPRQHEHYRPFIGFDYGRGRFEEGDGSQRIQALGVEYSRRDHWAELELSNHNARGGNRTGVRLSYWHEFDDHWRVGTDLERLSRDTPLRAIRSGVTSNQAGGYLRWYQNEMREYTLGVSTSRFSDGNRRMNYAISGKERLYTHPYLTLDLQPYLGASTNSSQDGPYYSPRRDIHLAPSLLADHVLHRYYDTLWRQQFLLGAGYYRQRGEGGGMSATAGYGQRYAANQVLDLGAMLIWGRQPYDGDQEHDLSLVFDLNYRF</sequence>
<accession>A0ABQ2CS75</accession>
<feature type="chain" id="PRO_5046729287" evidence="1">
    <location>
        <begin position="34"/>
        <end position="818"/>
    </location>
</feature>
<feature type="signal peptide" evidence="1">
    <location>
        <begin position="1"/>
        <end position="33"/>
    </location>
</feature>
<dbReference type="Proteomes" id="UP000633263">
    <property type="component" value="Unassembled WGS sequence"/>
</dbReference>
<comment type="caution">
    <text evidence="3">The sequence shown here is derived from an EMBL/GenBank/DDBJ whole genome shotgun (WGS) entry which is preliminary data.</text>
</comment>
<dbReference type="NCBIfam" id="TIGR03939">
    <property type="entry name" value="PGA_TPR_OMP"/>
    <property type="match status" value="1"/>
</dbReference>
<dbReference type="Pfam" id="PF21197">
    <property type="entry name" value="PgaA_barrel"/>
    <property type="match status" value="1"/>
</dbReference>
<dbReference type="RefSeq" id="WP_188637097.1">
    <property type="nucleotide sequence ID" value="NZ_BMNN01000007.1"/>
</dbReference>
<protein>
    <submittedName>
        <fullName evidence="3">Poly-beta-1,6 N-acetyl-D-glucosamine export porin PgaA</fullName>
    </submittedName>
</protein>
<organism evidence="3 4">
    <name type="scientific">Halopseudomonas pertucinogena</name>
    <dbReference type="NCBI Taxonomy" id="86175"/>
    <lineage>
        <taxon>Bacteria</taxon>
        <taxon>Pseudomonadati</taxon>
        <taxon>Pseudomonadota</taxon>
        <taxon>Gammaproteobacteria</taxon>
        <taxon>Pseudomonadales</taxon>
        <taxon>Pseudomonadaceae</taxon>
        <taxon>Halopseudomonas</taxon>
    </lineage>
</organism>
<name>A0ABQ2CS75_9GAMM</name>
<feature type="domain" description="PgaA membrane beta barrel" evidence="2">
    <location>
        <begin position="525"/>
        <end position="818"/>
    </location>
</feature>
<dbReference type="EMBL" id="BMNN01000007">
    <property type="protein sequence ID" value="GGJ07905.1"/>
    <property type="molecule type" value="Genomic_DNA"/>
</dbReference>
<dbReference type="InterPro" id="IPR023870">
    <property type="entry name" value="PGA_export_porin_PgaA"/>
</dbReference>
<reference evidence="4" key="1">
    <citation type="journal article" date="2019" name="Int. J. Syst. Evol. Microbiol.">
        <title>The Global Catalogue of Microorganisms (GCM) 10K type strain sequencing project: providing services to taxonomists for standard genome sequencing and annotation.</title>
        <authorList>
            <consortium name="The Broad Institute Genomics Platform"/>
            <consortium name="The Broad Institute Genome Sequencing Center for Infectious Disease"/>
            <person name="Wu L."/>
            <person name="Ma J."/>
        </authorList>
    </citation>
    <scope>NUCLEOTIDE SEQUENCE [LARGE SCALE GENOMIC DNA]</scope>
    <source>
        <strain evidence="4">JCM 11590</strain>
    </source>
</reference>
<keyword evidence="4" id="KW-1185">Reference proteome</keyword>
<evidence type="ECO:0000259" key="2">
    <source>
        <dbReference type="Pfam" id="PF21197"/>
    </source>
</evidence>
<gene>
    <name evidence="3" type="primary">pgaA</name>
    <name evidence="3" type="ORF">GCM10009083_26050</name>
</gene>